<accession>A0A9E2KA88</accession>
<dbReference type="NCBIfam" id="TIGR04086">
    <property type="entry name" value="TIGR04086_membr"/>
    <property type="match status" value="1"/>
</dbReference>
<feature type="transmembrane region" description="Helical" evidence="1">
    <location>
        <begin position="49"/>
        <end position="69"/>
    </location>
</feature>
<dbReference type="InterPro" id="IPR036259">
    <property type="entry name" value="MFS_trans_sf"/>
</dbReference>
<comment type="caution">
    <text evidence="2">The sequence shown here is derived from an EMBL/GenBank/DDBJ whole genome shotgun (WGS) entry which is preliminary data.</text>
</comment>
<feature type="transmembrane region" description="Helical" evidence="1">
    <location>
        <begin position="20"/>
        <end position="43"/>
    </location>
</feature>
<gene>
    <name evidence="2" type="ORF">H9872_00900</name>
</gene>
<sequence>MSKHNKKAEVDMPLAVLTMLKANVMAYVVTAIFILFASILLTYTQVGDQFESIIVTLGIIASAFLAGFDTAKIDDKNGYKWGAIGGSLYFMIFLVLGTLIEKLNNVAPSMIFLIAFIVLITSTIAGMISVNCGRR</sequence>
<reference evidence="2" key="2">
    <citation type="submission" date="2021-04" db="EMBL/GenBank/DDBJ databases">
        <authorList>
            <person name="Gilroy R."/>
        </authorList>
    </citation>
    <scope>NUCLEOTIDE SEQUENCE</scope>
    <source>
        <strain evidence="2">B5-657</strain>
    </source>
</reference>
<reference evidence="2" key="1">
    <citation type="journal article" date="2021" name="PeerJ">
        <title>Extensive microbial diversity within the chicken gut microbiome revealed by metagenomics and culture.</title>
        <authorList>
            <person name="Gilroy R."/>
            <person name="Ravi A."/>
            <person name="Getino M."/>
            <person name="Pursley I."/>
            <person name="Horton D.L."/>
            <person name="Alikhan N.F."/>
            <person name="Baker D."/>
            <person name="Gharbi K."/>
            <person name="Hall N."/>
            <person name="Watson M."/>
            <person name="Adriaenssens E.M."/>
            <person name="Foster-Nyarko E."/>
            <person name="Jarju S."/>
            <person name="Secka A."/>
            <person name="Antonio M."/>
            <person name="Oren A."/>
            <person name="Chaudhuri R.R."/>
            <person name="La Ragione R."/>
            <person name="Hildebrand F."/>
            <person name="Pallen M.J."/>
        </authorList>
    </citation>
    <scope>NUCLEOTIDE SEQUENCE</scope>
    <source>
        <strain evidence="2">B5-657</strain>
    </source>
</reference>
<evidence type="ECO:0000313" key="2">
    <source>
        <dbReference type="EMBL" id="MBU3803303.1"/>
    </source>
</evidence>
<dbReference type="SUPFAM" id="SSF103473">
    <property type="entry name" value="MFS general substrate transporter"/>
    <property type="match status" value="1"/>
</dbReference>
<dbReference type="Proteomes" id="UP000824229">
    <property type="component" value="Unassembled WGS sequence"/>
</dbReference>
<protein>
    <submittedName>
        <fullName evidence="2">TIGR04086 family membrane protein</fullName>
    </submittedName>
</protein>
<evidence type="ECO:0000313" key="3">
    <source>
        <dbReference type="Proteomes" id="UP000824229"/>
    </source>
</evidence>
<proteinExistence type="predicted"/>
<keyword evidence="1" id="KW-0812">Transmembrane</keyword>
<organism evidence="2 3">
    <name type="scientific">Candidatus Cellulosilyticum pullistercoris</name>
    <dbReference type="NCBI Taxonomy" id="2838521"/>
    <lineage>
        <taxon>Bacteria</taxon>
        <taxon>Bacillati</taxon>
        <taxon>Bacillota</taxon>
        <taxon>Clostridia</taxon>
        <taxon>Lachnospirales</taxon>
        <taxon>Cellulosilyticaceae</taxon>
        <taxon>Cellulosilyticum</taxon>
    </lineage>
</organism>
<keyword evidence="1" id="KW-1133">Transmembrane helix</keyword>
<dbReference type="EMBL" id="JAHLFQ010000018">
    <property type="protein sequence ID" value="MBU3803303.1"/>
    <property type="molecule type" value="Genomic_DNA"/>
</dbReference>
<dbReference type="Pfam" id="PF12670">
    <property type="entry name" value="DUF3792"/>
    <property type="match status" value="1"/>
</dbReference>
<keyword evidence="1" id="KW-0472">Membrane</keyword>
<feature type="transmembrane region" description="Helical" evidence="1">
    <location>
        <begin position="81"/>
        <end position="100"/>
    </location>
</feature>
<evidence type="ECO:0000256" key="1">
    <source>
        <dbReference type="SAM" id="Phobius"/>
    </source>
</evidence>
<feature type="transmembrane region" description="Helical" evidence="1">
    <location>
        <begin position="106"/>
        <end position="130"/>
    </location>
</feature>
<dbReference type="AlphaFoldDB" id="A0A9E2KA88"/>
<dbReference type="InterPro" id="IPR023804">
    <property type="entry name" value="DUF3792_TM"/>
</dbReference>
<name>A0A9E2KA88_9FIRM</name>